<dbReference type="PANTHER" id="PTHR11017:SF570">
    <property type="entry name" value="DISEASE RESISTANCE PROTEIN (TIR-NBS CLASS)-RELATED"/>
    <property type="match status" value="1"/>
</dbReference>
<sequence>MHDLVQQMGREIVRQECLKEPGNRSRIWDRNDVNSVLTRNTILDNLKVINLSYSKDLVEIQTFQVPNLEILILKGCWSLESLPRNFHAIKGNMSKLREIDLNSTALSRNQDDMENLKMLDLRETGIEELPSSIGRLKALQPRFVILRKPCESSEEHLQFELS</sequence>
<reference evidence="1 2" key="1">
    <citation type="journal article" date="2018" name="PLoS Genet.">
        <title>Population sequencing reveals clonal diversity and ancestral inbreeding in the grapevine cultivar Chardonnay.</title>
        <authorList>
            <person name="Roach M.J."/>
            <person name="Johnson D.L."/>
            <person name="Bohlmann J."/>
            <person name="van Vuuren H.J."/>
            <person name="Jones S.J."/>
            <person name="Pretorius I.S."/>
            <person name="Schmidt S.A."/>
            <person name="Borneman A.R."/>
        </authorList>
    </citation>
    <scope>NUCLEOTIDE SEQUENCE [LARGE SCALE GENOMIC DNA]</scope>
    <source>
        <strain evidence="2">cv. Chardonnay</strain>
        <tissue evidence="1">Leaf</tissue>
    </source>
</reference>
<dbReference type="Gene3D" id="3.80.10.10">
    <property type="entry name" value="Ribonuclease Inhibitor"/>
    <property type="match status" value="1"/>
</dbReference>
<gene>
    <name evidence="1" type="ORF">CK203_088745</name>
</gene>
<dbReference type="GO" id="GO:0006952">
    <property type="term" value="P:defense response"/>
    <property type="evidence" value="ECO:0007669"/>
    <property type="project" value="InterPro"/>
</dbReference>
<comment type="caution">
    <text evidence="1">The sequence shown here is derived from an EMBL/GenBank/DDBJ whole genome shotgun (WGS) entry which is preliminary data.</text>
</comment>
<dbReference type="Proteomes" id="UP000288805">
    <property type="component" value="Unassembled WGS sequence"/>
</dbReference>
<dbReference type="PANTHER" id="PTHR11017">
    <property type="entry name" value="LEUCINE-RICH REPEAT-CONTAINING PROTEIN"/>
    <property type="match status" value="1"/>
</dbReference>
<name>A0A438CLQ2_VITVI</name>
<organism evidence="1 2">
    <name type="scientific">Vitis vinifera</name>
    <name type="common">Grape</name>
    <dbReference type="NCBI Taxonomy" id="29760"/>
    <lineage>
        <taxon>Eukaryota</taxon>
        <taxon>Viridiplantae</taxon>
        <taxon>Streptophyta</taxon>
        <taxon>Embryophyta</taxon>
        <taxon>Tracheophyta</taxon>
        <taxon>Spermatophyta</taxon>
        <taxon>Magnoliopsida</taxon>
        <taxon>eudicotyledons</taxon>
        <taxon>Gunneridae</taxon>
        <taxon>Pentapetalae</taxon>
        <taxon>rosids</taxon>
        <taxon>Vitales</taxon>
        <taxon>Vitaceae</taxon>
        <taxon>Viteae</taxon>
        <taxon>Vitis</taxon>
    </lineage>
</organism>
<dbReference type="InterPro" id="IPR032675">
    <property type="entry name" value="LRR_dom_sf"/>
</dbReference>
<proteinExistence type="predicted"/>
<protein>
    <recommendedName>
        <fullName evidence="3">Disease resistance protein</fullName>
    </recommendedName>
</protein>
<dbReference type="InterPro" id="IPR044974">
    <property type="entry name" value="Disease_R_plants"/>
</dbReference>
<dbReference type="EMBL" id="QGNW01002179">
    <property type="protein sequence ID" value="RVW24144.1"/>
    <property type="molecule type" value="Genomic_DNA"/>
</dbReference>
<dbReference type="AlphaFoldDB" id="A0A438CLQ2"/>
<evidence type="ECO:0000313" key="2">
    <source>
        <dbReference type="Proteomes" id="UP000288805"/>
    </source>
</evidence>
<evidence type="ECO:0000313" key="1">
    <source>
        <dbReference type="EMBL" id="RVW24144.1"/>
    </source>
</evidence>
<evidence type="ECO:0008006" key="3">
    <source>
        <dbReference type="Google" id="ProtNLM"/>
    </source>
</evidence>
<dbReference type="SUPFAM" id="SSF52058">
    <property type="entry name" value="L domain-like"/>
    <property type="match status" value="1"/>
</dbReference>
<accession>A0A438CLQ2</accession>